<reference evidence="3 4" key="1">
    <citation type="submission" date="2017-02" db="EMBL/GenBank/DDBJ databases">
        <title>Draft Genome Sequence of Streptomyces tsukubaensis F601, a Producer of the immunosuppressant tacrolimus FK506.</title>
        <authorList>
            <person name="Zong G."/>
            <person name="Zhong C."/>
            <person name="Fu J."/>
            <person name="Qin R."/>
            <person name="Cao G."/>
        </authorList>
    </citation>
    <scope>NUCLEOTIDE SEQUENCE [LARGE SCALE GENOMIC DNA]</scope>
    <source>
        <strain evidence="3 4">F601</strain>
    </source>
</reference>
<organism evidence="3 4">
    <name type="scientific">Streptomyces tsukubensis</name>
    <dbReference type="NCBI Taxonomy" id="83656"/>
    <lineage>
        <taxon>Bacteria</taxon>
        <taxon>Bacillati</taxon>
        <taxon>Actinomycetota</taxon>
        <taxon>Actinomycetes</taxon>
        <taxon>Kitasatosporales</taxon>
        <taxon>Streptomycetaceae</taxon>
        <taxon>Streptomyces</taxon>
    </lineage>
</organism>
<dbReference type="Proteomes" id="UP000190539">
    <property type="component" value="Unassembled WGS sequence"/>
</dbReference>
<evidence type="ECO:0000256" key="1">
    <source>
        <dbReference type="SAM" id="MobiDB-lite"/>
    </source>
</evidence>
<feature type="compositionally biased region" description="Polar residues" evidence="1">
    <location>
        <begin position="127"/>
        <end position="138"/>
    </location>
</feature>
<keyword evidence="4" id="KW-1185">Reference proteome</keyword>
<dbReference type="STRING" id="83656.B1H18_31420"/>
<protein>
    <submittedName>
        <fullName evidence="3">Stress responsive protein</fullName>
    </submittedName>
</protein>
<dbReference type="OrthoDB" id="5518399at2"/>
<dbReference type="SMART" id="SM00886">
    <property type="entry name" value="Dabb"/>
    <property type="match status" value="1"/>
</dbReference>
<dbReference type="AlphaFoldDB" id="A0A1V3ZZM2"/>
<feature type="domain" description="Stress-response A/B barrel" evidence="2">
    <location>
        <begin position="2"/>
        <end position="91"/>
    </location>
</feature>
<name>A0A1V3ZZM2_9ACTN</name>
<dbReference type="RefSeq" id="WP_077973857.1">
    <property type="nucleotide sequence ID" value="NZ_CP045178.1"/>
</dbReference>
<dbReference type="Pfam" id="PF07876">
    <property type="entry name" value="Dabb"/>
    <property type="match status" value="1"/>
</dbReference>
<dbReference type="EMBL" id="MVFC01000044">
    <property type="protein sequence ID" value="OON71973.1"/>
    <property type="molecule type" value="Genomic_DNA"/>
</dbReference>
<feature type="compositionally biased region" description="Basic and acidic residues" evidence="1">
    <location>
        <begin position="144"/>
        <end position="154"/>
    </location>
</feature>
<evidence type="ECO:0000313" key="3">
    <source>
        <dbReference type="EMBL" id="OON71973.1"/>
    </source>
</evidence>
<feature type="region of interest" description="Disordered" evidence="1">
    <location>
        <begin position="127"/>
        <end position="154"/>
    </location>
</feature>
<sequence length="154" mass="16973">MIYHHNRFTFKTTVTAQQREAALVSLRDQGESIDAVVRYVVGRDVGGEFEYGAVFLLDDLDGYWEYLMAPAHAHTDRIGLPLLESFVSYDTTDSDDPDIAQKIADLHARRYAGDPALTKLVAELPSYTGSSAPTSTHPGSAHWPEGEAGPRPRP</sequence>
<evidence type="ECO:0000313" key="4">
    <source>
        <dbReference type="Proteomes" id="UP000190539"/>
    </source>
</evidence>
<evidence type="ECO:0000259" key="2">
    <source>
        <dbReference type="PROSITE" id="PS51502"/>
    </source>
</evidence>
<dbReference type="Gene3D" id="3.30.70.100">
    <property type="match status" value="1"/>
</dbReference>
<gene>
    <name evidence="3" type="ORF">B1H18_31420</name>
</gene>
<comment type="caution">
    <text evidence="3">The sequence shown here is derived from an EMBL/GenBank/DDBJ whole genome shotgun (WGS) entry which is preliminary data.</text>
</comment>
<dbReference type="PROSITE" id="PS51502">
    <property type="entry name" value="S_R_A_B_BARREL"/>
    <property type="match status" value="1"/>
</dbReference>
<dbReference type="SUPFAM" id="SSF54909">
    <property type="entry name" value="Dimeric alpha+beta barrel"/>
    <property type="match status" value="1"/>
</dbReference>
<accession>A0A1V3ZZM2</accession>
<dbReference type="InterPro" id="IPR013097">
    <property type="entry name" value="Dabb"/>
</dbReference>
<proteinExistence type="predicted"/>
<dbReference type="InterPro" id="IPR011008">
    <property type="entry name" value="Dimeric_a/b-barrel"/>
</dbReference>